<evidence type="ECO:0000256" key="1">
    <source>
        <dbReference type="SAM" id="Phobius"/>
    </source>
</evidence>
<gene>
    <name evidence="2" type="ORF">GC101_33875</name>
</gene>
<reference evidence="2 3" key="1">
    <citation type="submission" date="2019-10" db="EMBL/GenBank/DDBJ databases">
        <title>Description of Paenibacillus terricola sp. nov.</title>
        <authorList>
            <person name="Carlier A."/>
            <person name="Qi S."/>
        </authorList>
    </citation>
    <scope>NUCLEOTIDE SEQUENCE [LARGE SCALE GENOMIC DNA]</scope>
    <source>
        <strain evidence="2 3">LMG 31459</strain>
    </source>
</reference>
<keyword evidence="3" id="KW-1185">Reference proteome</keyword>
<keyword evidence="1" id="KW-0472">Membrane</keyword>
<proteinExistence type="predicted"/>
<dbReference type="RefSeq" id="WP_171720893.1">
    <property type="nucleotide sequence ID" value="NZ_WHOB01000097.1"/>
</dbReference>
<dbReference type="EMBL" id="WHOB01000097">
    <property type="protein sequence ID" value="NOU83844.1"/>
    <property type="molecule type" value="Genomic_DNA"/>
</dbReference>
<name>A0ABX1YUD6_9BACL</name>
<comment type="caution">
    <text evidence="2">The sequence shown here is derived from an EMBL/GenBank/DDBJ whole genome shotgun (WGS) entry which is preliminary data.</text>
</comment>
<dbReference type="Proteomes" id="UP000596857">
    <property type="component" value="Unassembled WGS sequence"/>
</dbReference>
<sequence>MDTVFQNVAENLLAYMVTAVSLVLIAFLLRHWRALGGWIKAKKGAAEAEQQNKLQALLWAKALEAYIYAESAFVELEGSDKLTKALWYVSDKLKQLGISFSAEEIRAAIEKAWYEYEGKDKKNTLR</sequence>
<evidence type="ECO:0008006" key="4">
    <source>
        <dbReference type="Google" id="ProtNLM"/>
    </source>
</evidence>
<dbReference type="InterPro" id="IPR010026">
    <property type="entry name" value="Phage_holin_LL-H"/>
</dbReference>
<evidence type="ECO:0000313" key="3">
    <source>
        <dbReference type="Proteomes" id="UP000596857"/>
    </source>
</evidence>
<keyword evidence="1" id="KW-0812">Transmembrane</keyword>
<evidence type="ECO:0000313" key="2">
    <source>
        <dbReference type="EMBL" id="NOU83844.1"/>
    </source>
</evidence>
<protein>
    <recommendedName>
        <fullName evidence="4">Phage holin</fullName>
    </recommendedName>
</protein>
<keyword evidence="1" id="KW-1133">Transmembrane helix</keyword>
<dbReference type="Pfam" id="PF09682">
    <property type="entry name" value="Phage_holin_6_1"/>
    <property type="match status" value="1"/>
</dbReference>
<organism evidence="2 3">
    <name type="scientific">Paenibacillus phytohabitans</name>
    <dbReference type="NCBI Taxonomy" id="2654978"/>
    <lineage>
        <taxon>Bacteria</taxon>
        <taxon>Bacillati</taxon>
        <taxon>Bacillota</taxon>
        <taxon>Bacilli</taxon>
        <taxon>Bacillales</taxon>
        <taxon>Paenibacillaceae</taxon>
        <taxon>Paenibacillus</taxon>
    </lineage>
</organism>
<feature type="transmembrane region" description="Helical" evidence="1">
    <location>
        <begin position="12"/>
        <end position="32"/>
    </location>
</feature>
<accession>A0ABX1YUD6</accession>